<evidence type="ECO:0000313" key="2">
    <source>
        <dbReference type="Proteomes" id="UP001162992"/>
    </source>
</evidence>
<evidence type="ECO:0000313" key="1">
    <source>
        <dbReference type="EMBL" id="KAJ7544926.1"/>
    </source>
</evidence>
<protein>
    <submittedName>
        <fullName evidence="1">Uncharacterized protein</fullName>
    </submittedName>
</protein>
<dbReference type="Proteomes" id="UP001162992">
    <property type="component" value="Chromosome 9"/>
</dbReference>
<sequence length="461" mass="51151">MEESKRVFINSVQTVIPAEPTPRPRTHFLSNLDLIYSDVIYDPNVYYFKPFGNVKDSCDLILGLKDSLAKVLVHYPVLAGRAKAGEDGRLYVDCNDEGILLVEATADARFDEWKDLKDCPIEPDLNLGDVTIEDYSTAPLLRIQVTMFRCGGVAIGYGWSHVCTDGWSATEFMKSWSEVHRGLAITINPTFDTHLLKARSPPSVQRPVKDYVFTQKISDAISVVEVPSIATKLAAKTFYFSVSAVNAMVQEVQNGPWGYDRPTSFEALAALCWKAMTEARDLPDDTITTYSYPINVRGRWDPPTPPGLLGNGAHLSCLGVKSGDIKHNHLSYAAKLIRDDKESSDLEYLRSVVDLLEIEINEGRSIGFNSDFYAGTDVQGTNFASFPVYEVDFGFGKPLHFSFTLDPLFGNGIAVILPTPDGGRSRYVSVSMAEEHMKKLSKNGLFTSFLGEDDIQEARLL</sequence>
<reference evidence="2" key="1">
    <citation type="journal article" date="2024" name="Proc. Natl. Acad. Sci. U.S.A.">
        <title>Extraordinary preservation of gene collinearity over three hundred million years revealed in homosporous lycophytes.</title>
        <authorList>
            <person name="Li C."/>
            <person name="Wickell D."/>
            <person name="Kuo L.Y."/>
            <person name="Chen X."/>
            <person name="Nie B."/>
            <person name="Liao X."/>
            <person name="Peng D."/>
            <person name="Ji J."/>
            <person name="Jenkins J."/>
            <person name="Williams M."/>
            <person name="Shu S."/>
            <person name="Plott C."/>
            <person name="Barry K."/>
            <person name="Rajasekar S."/>
            <person name="Grimwood J."/>
            <person name="Han X."/>
            <person name="Sun S."/>
            <person name="Hou Z."/>
            <person name="He W."/>
            <person name="Dai G."/>
            <person name="Sun C."/>
            <person name="Schmutz J."/>
            <person name="Leebens-Mack J.H."/>
            <person name="Li F.W."/>
            <person name="Wang L."/>
        </authorList>
    </citation>
    <scope>NUCLEOTIDE SEQUENCE [LARGE SCALE GENOMIC DNA]</scope>
    <source>
        <strain evidence="2">cv. PW_Plant_1</strain>
    </source>
</reference>
<name>A0ACC2CSG2_DIPCM</name>
<organism evidence="1 2">
    <name type="scientific">Diphasiastrum complanatum</name>
    <name type="common">Issler's clubmoss</name>
    <name type="synonym">Lycopodium complanatum</name>
    <dbReference type="NCBI Taxonomy" id="34168"/>
    <lineage>
        <taxon>Eukaryota</taxon>
        <taxon>Viridiplantae</taxon>
        <taxon>Streptophyta</taxon>
        <taxon>Embryophyta</taxon>
        <taxon>Tracheophyta</taxon>
        <taxon>Lycopodiopsida</taxon>
        <taxon>Lycopodiales</taxon>
        <taxon>Lycopodiaceae</taxon>
        <taxon>Lycopodioideae</taxon>
        <taxon>Diphasiastrum</taxon>
    </lineage>
</organism>
<proteinExistence type="predicted"/>
<gene>
    <name evidence="1" type="ORF">O6H91_09G099300</name>
</gene>
<accession>A0ACC2CSG2</accession>
<comment type="caution">
    <text evidence="1">The sequence shown here is derived from an EMBL/GenBank/DDBJ whole genome shotgun (WGS) entry which is preliminary data.</text>
</comment>
<keyword evidence="2" id="KW-1185">Reference proteome</keyword>
<dbReference type="EMBL" id="CM055100">
    <property type="protein sequence ID" value="KAJ7544926.1"/>
    <property type="molecule type" value="Genomic_DNA"/>
</dbReference>